<evidence type="ECO:0008006" key="3">
    <source>
        <dbReference type="Google" id="ProtNLM"/>
    </source>
</evidence>
<dbReference type="EMBL" id="OUNC01000077">
    <property type="protein sequence ID" value="SPP30660.1"/>
    <property type="molecule type" value="Genomic_DNA"/>
</dbReference>
<organism evidence="1 2">
    <name type="scientific">Brochothrix thermosphacta</name>
    <name type="common">Microbacterium thermosphactum</name>
    <dbReference type="NCBI Taxonomy" id="2756"/>
    <lineage>
        <taxon>Bacteria</taxon>
        <taxon>Bacillati</taxon>
        <taxon>Bacillota</taxon>
        <taxon>Bacilli</taxon>
        <taxon>Bacillales</taxon>
        <taxon>Listeriaceae</taxon>
        <taxon>Brochothrix</taxon>
    </lineage>
</organism>
<evidence type="ECO:0000313" key="2">
    <source>
        <dbReference type="Proteomes" id="UP000270190"/>
    </source>
</evidence>
<dbReference type="Proteomes" id="UP000270190">
    <property type="component" value="Unassembled WGS sequence"/>
</dbReference>
<sequence length="30" mass="3265">MGLNASLDVPKDVTAATYTTQLEWTLKPAE</sequence>
<gene>
    <name evidence="1" type="ORF">BTBSAS_790002</name>
</gene>
<dbReference type="AlphaFoldDB" id="A0A2X0R8W3"/>
<accession>A0A2X0R8W3</accession>
<protein>
    <recommendedName>
        <fullName evidence="3">WxL domain-containing protein</fullName>
    </recommendedName>
</protein>
<reference evidence="2" key="1">
    <citation type="submission" date="2018-04" db="EMBL/GenBank/DDBJ databases">
        <authorList>
            <person name="Illikoud N."/>
        </authorList>
    </citation>
    <scope>NUCLEOTIDE SEQUENCE [LARGE SCALE GENOMIC DNA]</scope>
</reference>
<name>A0A2X0R8W3_BROTH</name>
<proteinExistence type="predicted"/>
<evidence type="ECO:0000313" key="1">
    <source>
        <dbReference type="EMBL" id="SPP30660.1"/>
    </source>
</evidence>